<organism evidence="2 3">
    <name type="scientific">Selenomonas ruminantium</name>
    <dbReference type="NCBI Taxonomy" id="971"/>
    <lineage>
        <taxon>Bacteria</taxon>
        <taxon>Bacillati</taxon>
        <taxon>Bacillota</taxon>
        <taxon>Negativicutes</taxon>
        <taxon>Selenomonadales</taxon>
        <taxon>Selenomonadaceae</taxon>
        <taxon>Selenomonas</taxon>
    </lineage>
</organism>
<accession>A0A1I3BJW5</accession>
<reference evidence="2 3" key="1">
    <citation type="submission" date="2016-10" db="EMBL/GenBank/DDBJ databases">
        <authorList>
            <person name="de Groot N.N."/>
        </authorList>
    </citation>
    <scope>NUCLEOTIDE SEQUENCE [LARGE SCALE GENOMIC DNA]</scope>
    <source>
        <strain evidence="2 3">Z108</strain>
    </source>
</reference>
<dbReference type="AlphaFoldDB" id="A0A1I3BJW5"/>
<feature type="compositionally biased region" description="Basic and acidic residues" evidence="1">
    <location>
        <begin position="43"/>
        <end position="54"/>
    </location>
</feature>
<evidence type="ECO:0000313" key="2">
    <source>
        <dbReference type="EMBL" id="SFH62396.1"/>
    </source>
</evidence>
<dbReference type="Proteomes" id="UP000183639">
    <property type="component" value="Unassembled WGS sequence"/>
</dbReference>
<dbReference type="EMBL" id="FOQK01000001">
    <property type="protein sequence ID" value="SFH62396.1"/>
    <property type="molecule type" value="Genomic_DNA"/>
</dbReference>
<protein>
    <submittedName>
        <fullName evidence="2">Uncharacterized protein</fullName>
    </submittedName>
</protein>
<feature type="region of interest" description="Disordered" evidence="1">
    <location>
        <begin position="43"/>
        <end position="66"/>
    </location>
</feature>
<proteinExistence type="predicted"/>
<dbReference type="RefSeq" id="WP_075428533.1">
    <property type="nucleotide sequence ID" value="NZ_FOQK01000001.1"/>
</dbReference>
<dbReference type="OrthoDB" id="1666627at2"/>
<sequence length="95" mass="10666">MVDRIERVSRLKGIDSGIGKFFERKEGYEDDPKKKKQFADVLDRELAKDTRPENEAGPGAPNAYRLEISARPTQSLFYRGGVDLSKVEGKIHDAG</sequence>
<evidence type="ECO:0000313" key="3">
    <source>
        <dbReference type="Proteomes" id="UP000183639"/>
    </source>
</evidence>
<evidence type="ECO:0000256" key="1">
    <source>
        <dbReference type="SAM" id="MobiDB-lite"/>
    </source>
</evidence>
<name>A0A1I3BJW5_SELRU</name>
<gene>
    <name evidence="2" type="ORF">SAMN04487861_10123</name>
</gene>